<keyword evidence="1" id="KW-0238">DNA-binding</keyword>
<comment type="caution">
    <text evidence="1">The sequence shown here is derived from an EMBL/GenBank/DDBJ whole genome shotgun (WGS) entry which is preliminary data.</text>
</comment>
<proteinExistence type="predicted"/>
<organism evidence="1 2">
    <name type="scientific">Methanococcus maripaludis</name>
    <name type="common">Methanococcus deltae</name>
    <dbReference type="NCBI Taxonomy" id="39152"/>
    <lineage>
        <taxon>Archaea</taxon>
        <taxon>Methanobacteriati</taxon>
        <taxon>Methanobacteriota</taxon>
        <taxon>Methanomada group</taxon>
        <taxon>Methanococci</taxon>
        <taxon>Methanococcales</taxon>
        <taxon>Methanococcaceae</taxon>
        <taxon>Methanococcus</taxon>
    </lineage>
</organism>
<dbReference type="InterPro" id="IPR036388">
    <property type="entry name" value="WH-like_DNA-bd_sf"/>
</dbReference>
<accession>A0A7J9PTM6</accession>
<dbReference type="InterPro" id="IPR036390">
    <property type="entry name" value="WH_DNA-bd_sf"/>
</dbReference>
<dbReference type="RefSeq" id="WP_181508127.1">
    <property type="nucleotide sequence ID" value="NZ_JACDUP010000002.1"/>
</dbReference>
<dbReference type="GO" id="GO:0003677">
    <property type="term" value="F:DNA binding"/>
    <property type="evidence" value="ECO:0007669"/>
    <property type="project" value="UniProtKB-KW"/>
</dbReference>
<dbReference type="Proteomes" id="UP000571751">
    <property type="component" value="Unassembled WGS sequence"/>
</dbReference>
<evidence type="ECO:0000313" key="2">
    <source>
        <dbReference type="Proteomes" id="UP000571751"/>
    </source>
</evidence>
<dbReference type="AlphaFoldDB" id="A0A7J9PTM6"/>
<name>A0A7J9PTM6_METMI</name>
<evidence type="ECO:0000313" key="1">
    <source>
        <dbReference type="EMBL" id="MBA2869049.1"/>
    </source>
</evidence>
<sequence>MLYKLMSKKYAWNIVQKIHESGRRFTFTELKDIININQSNLSKLLSELVSFGILNRIELKEGTQTKIYYVSNLMTEKVLSAYSKFVETEELCILQKETFEIFFTKELFNEILLLPESSRQSTSLIEPEYAIYNDEFLGNTYFKLQIIGECDGKIEIIEPYVLHFDEDRRPYFTPEIDEDSREKNLYIFCAEHIKDENHRRFYLIPVSYLENTYISRPELDVWEVYSSEDVYSILANRNKDLELLGSMEIPGKSIEYYLKESSEELYVRVYNEKPELIGRVVSEDINNKNIHLLNIEGNKVYYDSSYVKK</sequence>
<reference evidence="1 2" key="1">
    <citation type="submission" date="2020-07" db="EMBL/GenBank/DDBJ databases">
        <title>Genomic Encyclopedia of Type Strains, Phase IV (KMG-V): Genome sequencing to study the core and pangenomes of soil and plant-associated prokaryotes.</title>
        <authorList>
            <person name="Whitman W."/>
        </authorList>
    </citation>
    <scope>NUCLEOTIDE SEQUENCE [LARGE SCALE GENOMIC DNA]</scope>
    <source>
        <strain evidence="1 2">C14</strain>
    </source>
</reference>
<dbReference type="SUPFAM" id="SSF46785">
    <property type="entry name" value="Winged helix' DNA-binding domain"/>
    <property type="match status" value="1"/>
</dbReference>
<protein>
    <submittedName>
        <fullName evidence="1">DNA-binding HxlR family transcriptional regulator</fullName>
    </submittedName>
</protein>
<dbReference type="EMBL" id="JACDUP010000002">
    <property type="protein sequence ID" value="MBA2869049.1"/>
    <property type="molecule type" value="Genomic_DNA"/>
</dbReference>
<dbReference type="Gene3D" id="1.10.10.10">
    <property type="entry name" value="Winged helix-like DNA-binding domain superfamily/Winged helix DNA-binding domain"/>
    <property type="match status" value="1"/>
</dbReference>
<gene>
    <name evidence="1" type="ORF">HNP95_001228</name>
</gene>